<gene>
    <name evidence="1" type="ORF">FA95DRAFT_1613913</name>
</gene>
<accession>A0ACB8R0U2</accession>
<evidence type="ECO:0000313" key="2">
    <source>
        <dbReference type="Proteomes" id="UP000814033"/>
    </source>
</evidence>
<keyword evidence="2" id="KW-1185">Reference proteome</keyword>
<dbReference type="Proteomes" id="UP000814033">
    <property type="component" value="Unassembled WGS sequence"/>
</dbReference>
<comment type="caution">
    <text evidence="1">The sequence shown here is derived from an EMBL/GenBank/DDBJ whole genome shotgun (WGS) entry which is preliminary data.</text>
</comment>
<protein>
    <submittedName>
        <fullName evidence="1">Uncharacterized protein</fullName>
    </submittedName>
</protein>
<proteinExistence type="predicted"/>
<reference evidence="1" key="1">
    <citation type="submission" date="2021-02" db="EMBL/GenBank/DDBJ databases">
        <authorList>
            <consortium name="DOE Joint Genome Institute"/>
            <person name="Ahrendt S."/>
            <person name="Looney B.P."/>
            <person name="Miyauchi S."/>
            <person name="Morin E."/>
            <person name="Drula E."/>
            <person name="Courty P.E."/>
            <person name="Chicoki N."/>
            <person name="Fauchery L."/>
            <person name="Kohler A."/>
            <person name="Kuo A."/>
            <person name="Labutti K."/>
            <person name="Pangilinan J."/>
            <person name="Lipzen A."/>
            <person name="Riley R."/>
            <person name="Andreopoulos W."/>
            <person name="He G."/>
            <person name="Johnson J."/>
            <person name="Barry K.W."/>
            <person name="Grigoriev I.V."/>
            <person name="Nagy L."/>
            <person name="Hibbett D."/>
            <person name="Henrissat B."/>
            <person name="Matheny P.B."/>
            <person name="Labbe J."/>
            <person name="Martin F."/>
        </authorList>
    </citation>
    <scope>NUCLEOTIDE SEQUENCE</scope>
    <source>
        <strain evidence="1">FP105234-sp</strain>
    </source>
</reference>
<dbReference type="EMBL" id="MU276735">
    <property type="protein sequence ID" value="KAI0037751.1"/>
    <property type="molecule type" value="Genomic_DNA"/>
</dbReference>
<sequence length="832" mass="89183">MRKKQGRGLPRVANSDDGNVDDGTPTRAPSPVVGRQTRGRAQHDKPGAEQESGGPRRSSRTALKAAPAKAKASKPAAQKGSDTRKRAASTTEPKDKAGPKKRKSNVALGGLPDDTEDGFEVPPMTLEATASARKNEAGEASDDALDGARAVAPPAGASHAERGLYFGDGLDDETQGVDPSDDEAIEGDEQWAVVESGEDEGGGGRKKAGGIDRQFRLGVPQWNDTDAQVTPLVASERQVHLAAAANLSDFDDNDGPPPASKKKTDVLVTTSSTAQGSARTDRTSTATQVHSTTRGTTPEDARRRSASSVRAGTQRSSNVEDEEDATSGTRSTAILAGSEQRAYVTVSTVRRPHENQDGGATSAGRDQRRRVNPVTVRRRVKERSYEDGAGGRYATEASRGREQRARVNVVTVRRFEEQDGEDSGAGGHVSATAASAARRKQRGRVVVVGDSDEDDLDRSEHVSDGRASVPLPLDGLTIGDERGGRPQSPDRGRDGGVQGQGRAGGAERRAGANEPSTARTQGGASTWPAWTDFVPPSKGRRMAIGDQSPQIQKVISHAVQNQLPKLMCFKTAYPGPTVREEYLVEVVAQAALELNFKPIADRLAEDVLLGDYMIKVPEARMSTLRHKMKKGADDLVLKAYNLADIPEQKFVKYMSKVRRPGLKGRLYIFPCDISKLDFDTSQPFCNEAIIELIYNKFFGPSAAHRFPRSAYVAVSEGRNRPELPPAMIALAATAIDASLSAYMLELRPGKVDFTADAFKPVYLEHIARMKNLKSRSADAFAGLLAHLYNEVVAVGGHRDDDDMAAIGAAAGFNDADMEEDVIDVDDFVANFG</sequence>
<reference evidence="1" key="2">
    <citation type="journal article" date="2022" name="New Phytol.">
        <title>Evolutionary transition to the ectomycorrhizal habit in the genomes of a hyperdiverse lineage of mushroom-forming fungi.</title>
        <authorList>
            <person name="Looney B."/>
            <person name="Miyauchi S."/>
            <person name="Morin E."/>
            <person name="Drula E."/>
            <person name="Courty P.E."/>
            <person name="Kohler A."/>
            <person name="Kuo A."/>
            <person name="LaButti K."/>
            <person name="Pangilinan J."/>
            <person name="Lipzen A."/>
            <person name="Riley R."/>
            <person name="Andreopoulos W."/>
            <person name="He G."/>
            <person name="Johnson J."/>
            <person name="Nolan M."/>
            <person name="Tritt A."/>
            <person name="Barry K.W."/>
            <person name="Grigoriev I.V."/>
            <person name="Nagy L.G."/>
            <person name="Hibbett D."/>
            <person name="Henrissat B."/>
            <person name="Matheny P.B."/>
            <person name="Labbe J."/>
            <person name="Martin F.M."/>
        </authorList>
    </citation>
    <scope>NUCLEOTIDE SEQUENCE</scope>
    <source>
        <strain evidence="1">FP105234-sp</strain>
    </source>
</reference>
<name>A0ACB8R0U2_9AGAM</name>
<organism evidence="1 2">
    <name type="scientific">Auriscalpium vulgare</name>
    <dbReference type="NCBI Taxonomy" id="40419"/>
    <lineage>
        <taxon>Eukaryota</taxon>
        <taxon>Fungi</taxon>
        <taxon>Dikarya</taxon>
        <taxon>Basidiomycota</taxon>
        <taxon>Agaricomycotina</taxon>
        <taxon>Agaricomycetes</taxon>
        <taxon>Russulales</taxon>
        <taxon>Auriscalpiaceae</taxon>
        <taxon>Auriscalpium</taxon>
    </lineage>
</organism>
<evidence type="ECO:0000313" key="1">
    <source>
        <dbReference type="EMBL" id="KAI0037751.1"/>
    </source>
</evidence>